<comment type="similarity">
    <text evidence="1">Belongs to the DnaB/DnaD family.</text>
</comment>
<dbReference type="EMBL" id="JBHUFF010000013">
    <property type="protein sequence ID" value="MFD1799692.1"/>
    <property type="molecule type" value="Genomic_DNA"/>
</dbReference>
<name>A0ABW4NQB5_9LACT</name>
<evidence type="ECO:0000313" key="5">
    <source>
        <dbReference type="EMBL" id="MFD1799692.1"/>
    </source>
</evidence>
<feature type="domain" description="Lin1244/Lin1753-like N-terminal" evidence="4">
    <location>
        <begin position="11"/>
        <end position="102"/>
    </location>
</feature>
<evidence type="ECO:0000256" key="1">
    <source>
        <dbReference type="ARBA" id="ARBA00093462"/>
    </source>
</evidence>
<dbReference type="InterPro" id="IPR006343">
    <property type="entry name" value="DnaB/C_C"/>
</dbReference>
<proteinExistence type="inferred from homology"/>
<feature type="region of interest" description="Disordered" evidence="2">
    <location>
        <begin position="150"/>
        <end position="193"/>
    </location>
</feature>
<dbReference type="PANTHER" id="PTHR39196:SF1">
    <property type="entry name" value="PRIMOSOME, DNAD SUBUNIT"/>
    <property type="match status" value="1"/>
</dbReference>
<dbReference type="Pfam" id="PF14297">
    <property type="entry name" value="Lin1244_N"/>
    <property type="match status" value="1"/>
</dbReference>
<feature type="compositionally biased region" description="Basic and acidic residues" evidence="2">
    <location>
        <begin position="169"/>
        <end position="189"/>
    </location>
</feature>
<dbReference type="SUPFAM" id="SSF158499">
    <property type="entry name" value="DnaD domain-like"/>
    <property type="match status" value="1"/>
</dbReference>
<feature type="domain" description="DnaB/C C-terminal" evidence="3">
    <location>
        <begin position="203"/>
        <end position="270"/>
    </location>
</feature>
<gene>
    <name evidence="5" type="ORF">ACFSBK_07480</name>
</gene>
<evidence type="ECO:0000313" key="6">
    <source>
        <dbReference type="Proteomes" id="UP001597285"/>
    </source>
</evidence>
<keyword evidence="6" id="KW-1185">Reference proteome</keyword>
<sequence>MARPTNAGLDYFPLDTDIDQDDKLALVEADFGIKGFGIVIKLLMKIYATSYYYEWGEKEQKLFSRRVNVDINYLSEVVNATFKWEVFDAELYKKHGILTSRGVQKRYFEACVRRKEVEVAKSYLLLTQNEIEKYKNIVYVDINPRSAVPNVNINSSSPDENVYAGTQSKVKESKVEESKGNNSSTEEKNTPAADPISKINAHEFYQNNFGVENSITSQNIEMWIEDLSEELVIEAMQRAALDQKGYRYAEGIMKNWDKKSIKTMDEVKAEDVAFENSKKKPKFNQAVRTEKLPDWAQEDYVPPKPVEKWTAEDQAEFEKMIGE</sequence>
<dbReference type="Gene3D" id="1.10.10.630">
    <property type="entry name" value="DnaD domain-like"/>
    <property type="match status" value="1"/>
</dbReference>
<dbReference type="InterPro" id="IPR034829">
    <property type="entry name" value="DnaD-like_sf"/>
</dbReference>
<dbReference type="PANTHER" id="PTHR39196">
    <property type="entry name" value="PRIMOSOME, DNAD SUBUNIT"/>
    <property type="match status" value="1"/>
</dbReference>
<comment type="caution">
    <text evidence="5">The sequence shown here is derived from an EMBL/GenBank/DDBJ whole genome shotgun (WGS) entry which is preliminary data.</text>
</comment>
<evidence type="ECO:0000256" key="2">
    <source>
        <dbReference type="SAM" id="MobiDB-lite"/>
    </source>
</evidence>
<feature type="compositionally biased region" description="Polar residues" evidence="2">
    <location>
        <begin position="150"/>
        <end position="167"/>
    </location>
</feature>
<dbReference type="InterPro" id="IPR025400">
    <property type="entry name" value="Lin1244/Lin1753-like_N"/>
</dbReference>
<dbReference type="NCBIfam" id="TIGR01446">
    <property type="entry name" value="DnaD_dom"/>
    <property type="match status" value="1"/>
</dbReference>
<protein>
    <submittedName>
        <fullName evidence="5">Lin1244/Lin1753 domain-containing protein</fullName>
    </submittedName>
</protein>
<evidence type="ECO:0000259" key="3">
    <source>
        <dbReference type="Pfam" id="PF07261"/>
    </source>
</evidence>
<dbReference type="Proteomes" id="UP001597285">
    <property type="component" value="Unassembled WGS sequence"/>
</dbReference>
<evidence type="ECO:0000259" key="4">
    <source>
        <dbReference type="Pfam" id="PF14297"/>
    </source>
</evidence>
<reference evidence="6" key="1">
    <citation type="journal article" date="2019" name="Int. J. Syst. Evol. Microbiol.">
        <title>The Global Catalogue of Microorganisms (GCM) 10K type strain sequencing project: providing services to taxonomists for standard genome sequencing and annotation.</title>
        <authorList>
            <consortium name="The Broad Institute Genomics Platform"/>
            <consortium name="The Broad Institute Genome Sequencing Center for Infectious Disease"/>
            <person name="Wu L."/>
            <person name="Ma J."/>
        </authorList>
    </citation>
    <scope>NUCLEOTIDE SEQUENCE [LARGE SCALE GENOMIC DNA]</scope>
    <source>
        <strain evidence="6">KCTC 42143</strain>
    </source>
</reference>
<dbReference type="Pfam" id="PF07261">
    <property type="entry name" value="DnaB_2"/>
    <property type="match status" value="1"/>
</dbReference>
<accession>A0ABW4NQB5</accession>
<dbReference type="RefSeq" id="WP_058918139.1">
    <property type="nucleotide sequence ID" value="NZ_JBHSQC010000025.1"/>
</dbReference>
<organism evidence="5 6">
    <name type="scientific">Carnobacterium antarcticum</name>
    <dbReference type="NCBI Taxonomy" id="2126436"/>
    <lineage>
        <taxon>Bacteria</taxon>
        <taxon>Bacillati</taxon>
        <taxon>Bacillota</taxon>
        <taxon>Bacilli</taxon>
        <taxon>Lactobacillales</taxon>
        <taxon>Carnobacteriaceae</taxon>
        <taxon>Carnobacterium</taxon>
    </lineage>
</organism>